<sequence>MTKRAKTANAKPTAKPTGAAAKKGGGEPRLPAKDRAAAGRAARARTPRSAHGDFEPSARRPDPVDVIERQSATRVQELIPIRYGRMAQSPFRFYRGAAAIMAGDLAGTPDSGIRVQLCGDAHLLNFRLLGSPERNLLFDINDFDETLPGPWEWDVKRLATSLVIAGRENGFSAQERAGVVRSGVSAYREQMRRFAGMNTLDVWYAKVDETDLQAVAADALHTRGRKNVSEALTKARGRDSLQAFEKLTEVVDGERRFAAAPQLITPISQLLPDRERDGLESEIHDLVERYGRSLQSDRLHLLRQFSVVDMARKVVGVGSVGMRCWVILLLGRDDQDPLILQAKEAGESVLAAHAGASEFATEGERVVAGQRVMQAASDIFLGWHRMHGVDGRERDFYVRQLRDWKGIAEPSRMVPRGMRAFAGLCGVTLARAHARSGDRIAIAAYLGRREVFDDALVRFAESYADQNERDHRRLVEAIASGRVSAVAA</sequence>
<reference evidence="2" key="1">
    <citation type="submission" date="2022-10" db="EMBL/GenBank/DDBJ databases">
        <title>The complete genomes of actinobacterial strains from the NBC collection.</title>
        <authorList>
            <person name="Joergensen T.S."/>
            <person name="Alvarez Arevalo M."/>
            <person name="Sterndorff E.B."/>
            <person name="Faurdal D."/>
            <person name="Vuksanovic O."/>
            <person name="Mourched A.-S."/>
            <person name="Charusanti P."/>
            <person name="Shaw S."/>
            <person name="Blin K."/>
            <person name="Weber T."/>
        </authorList>
    </citation>
    <scope>NUCLEOTIDE SEQUENCE</scope>
    <source>
        <strain evidence="2">NBC_00283</strain>
    </source>
</reference>
<gene>
    <name evidence="2" type="ORF">OHU17_05170</name>
</gene>
<dbReference type="Pfam" id="PF10009">
    <property type="entry name" value="DUF2252"/>
    <property type="match status" value="1"/>
</dbReference>
<dbReference type="PANTHER" id="PTHR39441">
    <property type="entry name" value="DUF2252 DOMAIN-CONTAINING PROTEIN"/>
    <property type="match status" value="1"/>
</dbReference>
<dbReference type="Proteomes" id="UP001432075">
    <property type="component" value="Chromosome"/>
</dbReference>
<dbReference type="RefSeq" id="WP_328775343.1">
    <property type="nucleotide sequence ID" value="NZ_CP108057.1"/>
</dbReference>
<evidence type="ECO:0000313" key="3">
    <source>
        <dbReference type="Proteomes" id="UP001432075"/>
    </source>
</evidence>
<name>A0ABZ1RFR3_9ACTN</name>
<proteinExistence type="predicted"/>
<dbReference type="PANTHER" id="PTHR39441:SF1">
    <property type="entry name" value="DUF2252 DOMAIN-CONTAINING PROTEIN"/>
    <property type="match status" value="1"/>
</dbReference>
<dbReference type="EMBL" id="CP108057">
    <property type="protein sequence ID" value="WUO45261.1"/>
    <property type="molecule type" value="Genomic_DNA"/>
</dbReference>
<protein>
    <submittedName>
        <fullName evidence="2">DUF2252 domain-containing protein</fullName>
    </submittedName>
</protein>
<keyword evidence="3" id="KW-1185">Reference proteome</keyword>
<evidence type="ECO:0000313" key="2">
    <source>
        <dbReference type="EMBL" id="WUO45261.1"/>
    </source>
</evidence>
<feature type="region of interest" description="Disordered" evidence="1">
    <location>
        <begin position="1"/>
        <end position="64"/>
    </location>
</feature>
<evidence type="ECO:0000256" key="1">
    <source>
        <dbReference type="SAM" id="MobiDB-lite"/>
    </source>
</evidence>
<dbReference type="InterPro" id="IPR018721">
    <property type="entry name" value="DUF2252"/>
</dbReference>
<feature type="compositionally biased region" description="Basic and acidic residues" evidence="1">
    <location>
        <begin position="50"/>
        <end position="64"/>
    </location>
</feature>
<feature type="compositionally biased region" description="Low complexity" evidence="1">
    <location>
        <begin position="7"/>
        <end position="22"/>
    </location>
</feature>
<accession>A0ABZ1RFR3</accession>
<feature type="compositionally biased region" description="Basic and acidic residues" evidence="1">
    <location>
        <begin position="24"/>
        <end position="37"/>
    </location>
</feature>
<organism evidence="2 3">
    <name type="scientific">Streptomyces goshikiensis</name>
    <dbReference type="NCBI Taxonomy" id="1942"/>
    <lineage>
        <taxon>Bacteria</taxon>
        <taxon>Bacillati</taxon>
        <taxon>Actinomycetota</taxon>
        <taxon>Actinomycetes</taxon>
        <taxon>Kitasatosporales</taxon>
        <taxon>Streptomycetaceae</taxon>
        <taxon>Streptomyces</taxon>
    </lineage>
</organism>